<dbReference type="InterPro" id="IPR028098">
    <property type="entry name" value="Glyco_trans_4-like_N"/>
</dbReference>
<evidence type="ECO:0000256" key="1">
    <source>
        <dbReference type="ARBA" id="ARBA00022676"/>
    </source>
</evidence>
<keyword evidence="2" id="KW-0808">Transferase</keyword>
<dbReference type="EMBL" id="CP018762">
    <property type="protein sequence ID" value="APZ35214.1"/>
    <property type="molecule type" value="Genomic_DNA"/>
</dbReference>
<proteinExistence type="predicted"/>
<dbReference type="Proteomes" id="UP000187185">
    <property type="component" value="Chromosome"/>
</dbReference>
<evidence type="ECO:0000313" key="5">
    <source>
        <dbReference type="EMBL" id="APZ35214.1"/>
    </source>
</evidence>
<evidence type="ECO:0000259" key="3">
    <source>
        <dbReference type="Pfam" id="PF00534"/>
    </source>
</evidence>
<dbReference type="SUPFAM" id="SSF53756">
    <property type="entry name" value="UDP-Glycosyltransferase/glycogen phosphorylase"/>
    <property type="match status" value="1"/>
</dbReference>
<dbReference type="Pfam" id="PF13439">
    <property type="entry name" value="Glyco_transf_4"/>
    <property type="match status" value="1"/>
</dbReference>
<dbReference type="STRING" id="36805.BOH66_13880"/>
<accession>A0A1P8UAR8</accession>
<dbReference type="GO" id="GO:0016757">
    <property type="term" value="F:glycosyltransferase activity"/>
    <property type="evidence" value="ECO:0007669"/>
    <property type="project" value="UniProtKB-KW"/>
</dbReference>
<evidence type="ECO:0000259" key="4">
    <source>
        <dbReference type="Pfam" id="PF13439"/>
    </source>
</evidence>
<dbReference type="Pfam" id="PF00534">
    <property type="entry name" value="Glycos_transf_1"/>
    <property type="match status" value="1"/>
</dbReference>
<gene>
    <name evidence="5" type="ORF">BOH66_13880</name>
</gene>
<dbReference type="OrthoDB" id="8878585at2"/>
<dbReference type="Gene3D" id="3.40.50.2000">
    <property type="entry name" value="Glycogen Phosphorylase B"/>
    <property type="match status" value="2"/>
</dbReference>
<name>A0A1P8UAR8_9MICO</name>
<evidence type="ECO:0000256" key="2">
    <source>
        <dbReference type="ARBA" id="ARBA00022679"/>
    </source>
</evidence>
<sequence length="383" mass="41039">MTDRIAHALTPGDHFSPRTGSAIPTVVHGLAGAAADERTPRYTHQVLVDADTYRPRYSTASAIEYLAAAPPSRAARARDVLAGRLGLPRMDAARVYAPLVAALEPVPPSVVIAHNAPVLPRLLERTAHRTVLYAHNDILRTVTRAEARRSLDGAAAIVCVSADLADVTADRLPPMLAGRVRVVDNGVDTRQFTPPVVASPGDRLRVLFVGRTIADKGPDVLLQAALLLDRDDLEVHIVGSYGFARDAALSRYEEGLRRQAADLRVPVVFEPFVDRALLPDLLRTADVFVAPSRWREPSGLTIGEALATGLPVIASRVGGIPEVLGDTGILVPPDNPAALAEAIAHLADDHAARARLARAARARAEARDWSHSWGQLRAVLDVL</sequence>
<dbReference type="AlphaFoldDB" id="A0A1P8UAR8"/>
<protein>
    <submittedName>
        <fullName evidence="5">Uncharacterized protein</fullName>
    </submittedName>
</protein>
<keyword evidence="1" id="KW-0328">Glycosyltransferase</keyword>
<organism evidence="5 6">
    <name type="scientific">Microbacterium aurum</name>
    <dbReference type="NCBI Taxonomy" id="36805"/>
    <lineage>
        <taxon>Bacteria</taxon>
        <taxon>Bacillati</taxon>
        <taxon>Actinomycetota</taxon>
        <taxon>Actinomycetes</taxon>
        <taxon>Micrococcales</taxon>
        <taxon>Microbacteriaceae</taxon>
        <taxon>Microbacterium</taxon>
    </lineage>
</organism>
<dbReference type="KEGG" id="maur:BOH66_13880"/>
<feature type="domain" description="Glycosyl transferase family 1" evidence="3">
    <location>
        <begin position="194"/>
        <end position="362"/>
    </location>
</feature>
<reference evidence="5 6" key="1">
    <citation type="submission" date="2016-12" db="EMBL/GenBank/DDBJ databases">
        <title>Complete genome sequence of Microbacterium aurum KACC 15219.</title>
        <authorList>
            <person name="Jung Y."/>
            <person name="Shin J.-H."/>
            <person name="Lee Y.-J."/>
            <person name="Yi H."/>
            <person name="Bahn Y.-S."/>
            <person name="Kim J.F."/>
            <person name="Lee D.-W."/>
        </authorList>
    </citation>
    <scope>NUCLEOTIDE SEQUENCE [LARGE SCALE GENOMIC DNA]</scope>
    <source>
        <strain evidence="5 6">KACC 15219</strain>
    </source>
</reference>
<dbReference type="InterPro" id="IPR001296">
    <property type="entry name" value="Glyco_trans_1"/>
</dbReference>
<keyword evidence="6" id="KW-1185">Reference proteome</keyword>
<dbReference type="CDD" id="cd03801">
    <property type="entry name" value="GT4_PimA-like"/>
    <property type="match status" value="1"/>
</dbReference>
<feature type="domain" description="Glycosyltransferase subfamily 4-like N-terminal" evidence="4">
    <location>
        <begin position="94"/>
        <end position="190"/>
    </location>
</feature>
<dbReference type="PANTHER" id="PTHR12526">
    <property type="entry name" value="GLYCOSYLTRANSFERASE"/>
    <property type="match status" value="1"/>
</dbReference>
<dbReference type="RefSeq" id="WP_076691592.1">
    <property type="nucleotide sequence ID" value="NZ_CP018762.1"/>
</dbReference>
<evidence type="ECO:0000313" key="6">
    <source>
        <dbReference type="Proteomes" id="UP000187185"/>
    </source>
</evidence>